<proteinExistence type="predicted"/>
<evidence type="ECO:0000313" key="2">
    <source>
        <dbReference type="EMBL" id="SMC27334.1"/>
    </source>
</evidence>
<dbReference type="Proteomes" id="UP000192783">
    <property type="component" value="Unassembled WGS sequence"/>
</dbReference>
<protein>
    <submittedName>
        <fullName evidence="2">Positive regulator of sigma(E), RseC/MucC</fullName>
    </submittedName>
</protein>
<keyword evidence="1" id="KW-0472">Membrane</keyword>
<reference evidence="2 3" key="1">
    <citation type="submission" date="2017-04" db="EMBL/GenBank/DDBJ databases">
        <authorList>
            <person name="Afonso C.L."/>
            <person name="Miller P.J."/>
            <person name="Scott M.A."/>
            <person name="Spackman E."/>
            <person name="Goraichik I."/>
            <person name="Dimitrov K.M."/>
            <person name="Suarez D.L."/>
            <person name="Swayne D.E."/>
        </authorList>
    </citation>
    <scope>NUCLEOTIDE SEQUENCE [LARGE SCALE GENOMIC DNA]</scope>
    <source>
        <strain evidence="2 3">DSM 13146</strain>
    </source>
</reference>
<dbReference type="RefSeq" id="WP_084058828.1">
    <property type="nucleotide sequence ID" value="NZ_FWXF01000021.1"/>
</dbReference>
<evidence type="ECO:0000313" key="3">
    <source>
        <dbReference type="Proteomes" id="UP000192783"/>
    </source>
</evidence>
<dbReference type="PIRSF" id="PIRSF004923">
    <property type="entry name" value="RseC"/>
    <property type="match status" value="1"/>
</dbReference>
<name>A0A1W1XTZ8_9BACT</name>
<dbReference type="InterPro" id="IPR026268">
    <property type="entry name" value="RseC"/>
</dbReference>
<sequence length="154" mass="16109">MLTEHGVVQGVQDQSAYVKVERSEACHSCHSQGACKMLSSKEMVVEAANDLGARVGDQVEIGLPTGSFLTMSLVVYFVPVVAFVGGAALGWSKAAVLGLNPTLASVLAGFGAMAVAFVAAKGFDRRAGSRTHYRPRIMRILPSSPAPEAADDSK</sequence>
<keyword evidence="3" id="KW-1185">Reference proteome</keyword>
<organism evidence="2 3">
    <name type="scientific">Desulfacinum hydrothermale DSM 13146</name>
    <dbReference type="NCBI Taxonomy" id="1121390"/>
    <lineage>
        <taxon>Bacteria</taxon>
        <taxon>Pseudomonadati</taxon>
        <taxon>Thermodesulfobacteriota</taxon>
        <taxon>Syntrophobacteria</taxon>
        <taxon>Syntrophobacterales</taxon>
        <taxon>Syntrophobacteraceae</taxon>
        <taxon>Desulfacinum</taxon>
    </lineage>
</organism>
<dbReference type="InterPro" id="IPR007359">
    <property type="entry name" value="SigmaE_reg_RseC_MucC"/>
</dbReference>
<dbReference type="PANTHER" id="PTHR35867:SF1">
    <property type="entry name" value="PROTEIN RSEC"/>
    <property type="match status" value="1"/>
</dbReference>
<dbReference type="Pfam" id="PF04246">
    <property type="entry name" value="RseC_MucC"/>
    <property type="match status" value="1"/>
</dbReference>
<keyword evidence="1" id="KW-1133">Transmembrane helix</keyword>
<keyword evidence="1" id="KW-0812">Transmembrane</keyword>
<evidence type="ECO:0000256" key="1">
    <source>
        <dbReference type="SAM" id="Phobius"/>
    </source>
</evidence>
<accession>A0A1W1XTZ8</accession>
<feature type="transmembrane region" description="Helical" evidence="1">
    <location>
        <begin position="73"/>
        <end position="91"/>
    </location>
</feature>
<gene>
    <name evidence="2" type="ORF">SAMN02746041_02922</name>
</gene>
<dbReference type="AlphaFoldDB" id="A0A1W1XTZ8"/>
<dbReference type="STRING" id="1121390.SAMN02746041_02922"/>
<dbReference type="EMBL" id="FWXF01000021">
    <property type="protein sequence ID" value="SMC27334.1"/>
    <property type="molecule type" value="Genomic_DNA"/>
</dbReference>
<dbReference type="PANTHER" id="PTHR35867">
    <property type="entry name" value="PROTEIN RSEC"/>
    <property type="match status" value="1"/>
</dbReference>
<feature type="transmembrane region" description="Helical" evidence="1">
    <location>
        <begin position="103"/>
        <end position="120"/>
    </location>
</feature>
<dbReference type="OrthoDB" id="5514770at2"/>